<feature type="transmembrane region" description="Helical" evidence="1">
    <location>
        <begin position="81"/>
        <end position="99"/>
    </location>
</feature>
<dbReference type="Proteomes" id="UP000265692">
    <property type="component" value="Unassembled WGS sequence"/>
</dbReference>
<dbReference type="EMBL" id="QWEI01000009">
    <property type="protein sequence ID" value="RHW34032.1"/>
    <property type="molecule type" value="Genomic_DNA"/>
</dbReference>
<feature type="transmembrane region" description="Helical" evidence="1">
    <location>
        <begin position="7"/>
        <end position="27"/>
    </location>
</feature>
<sequence>MRKNYIARMLLLPIIVALVTTLSILLIEREAESDLMPLSMFENLMLFVMLYLAIYFFTIVLAAPINIYISKKIKNKIVSIILFNIIGLMLIGCIDAWFLTIVDLMSVYLIFPLFSLLALIPFKIEWND</sequence>
<evidence type="ECO:0000256" key="1">
    <source>
        <dbReference type="SAM" id="Phobius"/>
    </source>
</evidence>
<evidence type="ECO:0000313" key="2">
    <source>
        <dbReference type="EMBL" id="RHW34032.1"/>
    </source>
</evidence>
<dbReference type="OrthoDB" id="2972430at2"/>
<keyword evidence="3" id="KW-1185">Reference proteome</keyword>
<gene>
    <name evidence="2" type="ORF">D1B33_14630</name>
</gene>
<organism evidence="2 3">
    <name type="scientific">Ureibacillus yapensis</name>
    <dbReference type="NCBI Taxonomy" id="2304605"/>
    <lineage>
        <taxon>Bacteria</taxon>
        <taxon>Bacillati</taxon>
        <taxon>Bacillota</taxon>
        <taxon>Bacilli</taxon>
        <taxon>Bacillales</taxon>
        <taxon>Caryophanaceae</taxon>
        <taxon>Ureibacillus</taxon>
    </lineage>
</organism>
<keyword evidence="1" id="KW-0812">Transmembrane</keyword>
<keyword evidence="1" id="KW-1133">Transmembrane helix</keyword>
<comment type="caution">
    <text evidence="2">The sequence shown here is derived from an EMBL/GenBank/DDBJ whole genome shotgun (WGS) entry which is preliminary data.</text>
</comment>
<reference evidence="2 3" key="1">
    <citation type="submission" date="2018-08" db="EMBL/GenBank/DDBJ databases">
        <title>Lysinibacillus sp. YLB-03 draft genome sequence.</title>
        <authorList>
            <person name="Yu L."/>
        </authorList>
    </citation>
    <scope>NUCLEOTIDE SEQUENCE [LARGE SCALE GENOMIC DNA]</scope>
    <source>
        <strain evidence="2 3">YLB-03</strain>
    </source>
</reference>
<name>A0A396S4F4_9BACL</name>
<evidence type="ECO:0000313" key="3">
    <source>
        <dbReference type="Proteomes" id="UP000265692"/>
    </source>
</evidence>
<proteinExistence type="predicted"/>
<feature type="transmembrane region" description="Helical" evidence="1">
    <location>
        <begin position="105"/>
        <end position="122"/>
    </location>
</feature>
<dbReference type="AlphaFoldDB" id="A0A396S4F4"/>
<keyword evidence="1" id="KW-0472">Membrane</keyword>
<accession>A0A396S4F4</accession>
<protein>
    <submittedName>
        <fullName evidence="2">Pilus assembly protein PilB</fullName>
    </submittedName>
</protein>
<feature type="transmembrane region" description="Helical" evidence="1">
    <location>
        <begin position="47"/>
        <end position="69"/>
    </location>
</feature>
<dbReference type="RefSeq" id="WP_118877146.1">
    <property type="nucleotide sequence ID" value="NZ_QWEI01000009.1"/>
</dbReference>